<sequence>MQANIKSAEQKSHTVKLENRRSMTLTGVSEVVNFSDAAVELITSEGGLNIKGRGLSISRLNTDTGELNVGGEISSVNYTNTKKKKPLFEGLFK</sequence>
<dbReference type="EMBL" id="DVLU01000094">
    <property type="protein sequence ID" value="HIT85969.1"/>
    <property type="molecule type" value="Genomic_DNA"/>
</dbReference>
<dbReference type="Proteomes" id="UP000824165">
    <property type="component" value="Unassembled WGS sequence"/>
</dbReference>
<organism evidence="1 2">
    <name type="scientific">Candidatus Ornithomonoglobus intestinigallinarum</name>
    <dbReference type="NCBI Taxonomy" id="2840894"/>
    <lineage>
        <taxon>Bacteria</taxon>
        <taxon>Bacillati</taxon>
        <taxon>Bacillota</taxon>
        <taxon>Clostridia</taxon>
        <taxon>Candidatus Ornithomonoglobus</taxon>
    </lineage>
</organism>
<name>A0A9D1H5S2_9FIRM</name>
<dbReference type="InterPro" id="IPR022476">
    <property type="entry name" value="Spore_YabP/YqfC"/>
</dbReference>
<dbReference type="AlphaFoldDB" id="A0A9D1H5S2"/>
<reference evidence="1" key="2">
    <citation type="journal article" date="2021" name="PeerJ">
        <title>Extensive microbial diversity within the chicken gut microbiome revealed by metagenomics and culture.</title>
        <authorList>
            <person name="Gilroy R."/>
            <person name="Ravi A."/>
            <person name="Getino M."/>
            <person name="Pursley I."/>
            <person name="Horton D.L."/>
            <person name="Alikhan N.F."/>
            <person name="Baker D."/>
            <person name="Gharbi K."/>
            <person name="Hall N."/>
            <person name="Watson M."/>
            <person name="Adriaenssens E.M."/>
            <person name="Foster-Nyarko E."/>
            <person name="Jarju S."/>
            <person name="Secka A."/>
            <person name="Antonio M."/>
            <person name="Oren A."/>
            <person name="Chaudhuri R.R."/>
            <person name="La Ragione R."/>
            <person name="Hildebrand F."/>
            <person name="Pallen M.J."/>
        </authorList>
    </citation>
    <scope>NUCLEOTIDE SEQUENCE</scope>
    <source>
        <strain evidence="1">CHK181-108</strain>
    </source>
</reference>
<dbReference type="Gene3D" id="2.60.40.2000">
    <property type="match status" value="1"/>
</dbReference>
<evidence type="ECO:0000313" key="2">
    <source>
        <dbReference type="Proteomes" id="UP000824165"/>
    </source>
</evidence>
<reference evidence="1" key="1">
    <citation type="submission" date="2020-10" db="EMBL/GenBank/DDBJ databases">
        <authorList>
            <person name="Gilroy R."/>
        </authorList>
    </citation>
    <scope>NUCLEOTIDE SEQUENCE</scope>
    <source>
        <strain evidence="1">CHK181-108</strain>
    </source>
</reference>
<gene>
    <name evidence="1" type="ORF">IAA60_08740</name>
</gene>
<dbReference type="Pfam" id="PF07873">
    <property type="entry name" value="YabP"/>
    <property type="match status" value="1"/>
</dbReference>
<comment type="caution">
    <text evidence="1">The sequence shown here is derived from an EMBL/GenBank/DDBJ whole genome shotgun (WGS) entry which is preliminary data.</text>
</comment>
<accession>A0A9D1H5S2</accession>
<dbReference type="InterPro" id="IPR038705">
    <property type="entry name" value="YabP_sf"/>
</dbReference>
<protein>
    <submittedName>
        <fullName evidence="1">Sporulation protein YabP</fullName>
    </submittedName>
</protein>
<evidence type="ECO:0000313" key="1">
    <source>
        <dbReference type="EMBL" id="HIT85969.1"/>
    </source>
</evidence>
<proteinExistence type="predicted"/>